<evidence type="ECO:0000313" key="1">
    <source>
        <dbReference type="EMBL" id="CEK78930.1"/>
    </source>
</evidence>
<accession>A0A0B7AG99</accession>
<dbReference type="AlphaFoldDB" id="A0A0B7AG99"/>
<name>A0A0B7AG99_9EUPU</name>
<organism evidence="1">
    <name type="scientific">Arion vulgaris</name>
    <dbReference type="NCBI Taxonomy" id="1028688"/>
    <lineage>
        <taxon>Eukaryota</taxon>
        <taxon>Metazoa</taxon>
        <taxon>Spiralia</taxon>
        <taxon>Lophotrochozoa</taxon>
        <taxon>Mollusca</taxon>
        <taxon>Gastropoda</taxon>
        <taxon>Heterobranchia</taxon>
        <taxon>Euthyneura</taxon>
        <taxon>Panpulmonata</taxon>
        <taxon>Eupulmonata</taxon>
        <taxon>Stylommatophora</taxon>
        <taxon>Helicina</taxon>
        <taxon>Arionoidea</taxon>
        <taxon>Arionidae</taxon>
        <taxon>Arion</taxon>
    </lineage>
</organism>
<sequence length="52" mass="6249">MVHTLTHRIPFISRRDWRPNEKVAVSIHDNTQQVFLHKTVTALMKLDRQNLR</sequence>
<protein>
    <submittedName>
        <fullName evidence="1">Uncharacterized protein</fullName>
    </submittedName>
</protein>
<reference evidence="1" key="1">
    <citation type="submission" date="2014-12" db="EMBL/GenBank/DDBJ databases">
        <title>Insight into the proteome of Arion vulgaris.</title>
        <authorList>
            <person name="Aradska J."/>
            <person name="Bulat T."/>
            <person name="Smidak R."/>
            <person name="Sarate P."/>
            <person name="Gangsoo J."/>
            <person name="Sialana F."/>
            <person name="Bilban M."/>
            <person name="Lubec G."/>
        </authorList>
    </citation>
    <scope>NUCLEOTIDE SEQUENCE</scope>
    <source>
        <tissue evidence="1">Skin</tissue>
    </source>
</reference>
<proteinExistence type="predicted"/>
<gene>
    <name evidence="1" type="primary">ORF112634</name>
</gene>
<dbReference type="EMBL" id="HACG01032065">
    <property type="protein sequence ID" value="CEK78930.1"/>
    <property type="molecule type" value="Transcribed_RNA"/>
</dbReference>